<accession>A0ABT1M1D4</accession>
<reference evidence="1 2" key="1">
    <citation type="submission" date="2022-06" db="EMBL/GenBank/DDBJ databases">
        <title>Mycolicibacterium sp. CAU 1645 isolated from seawater.</title>
        <authorList>
            <person name="Kim W."/>
        </authorList>
    </citation>
    <scope>NUCLEOTIDE SEQUENCE [LARGE SCALE GENOMIC DNA]</scope>
    <source>
        <strain evidence="1 2">CAU 1645</strain>
    </source>
</reference>
<gene>
    <name evidence="1" type="ORF">NM203_12220</name>
</gene>
<evidence type="ECO:0000313" key="2">
    <source>
        <dbReference type="Proteomes" id="UP001651690"/>
    </source>
</evidence>
<dbReference type="RefSeq" id="WP_255060197.1">
    <property type="nucleotide sequence ID" value="NZ_JANDBD010000004.1"/>
</dbReference>
<sequence>MRLAKLTPYATGVLAIGRVDRSEADDGLPVRSGPVVARISKGLALPGGTRDIAGLALRLPTISGEPWDLLMASSGGSGKWERRGPRPANDWHAADFSSLTPFQHGGGRWWVRARCATPIPVAGLSLGGIADALRRDGVEFALTQAPSGQDFRPLAWLTLHDIHQVITRDDEVDHHRLADLRPPDPRDAANG</sequence>
<proteinExistence type="predicted"/>
<organism evidence="1 2">
    <name type="scientific">Mycolicibacterium arenosum</name>
    <dbReference type="NCBI Taxonomy" id="2952157"/>
    <lineage>
        <taxon>Bacteria</taxon>
        <taxon>Bacillati</taxon>
        <taxon>Actinomycetota</taxon>
        <taxon>Actinomycetes</taxon>
        <taxon>Mycobacteriales</taxon>
        <taxon>Mycobacteriaceae</taxon>
        <taxon>Mycolicibacterium</taxon>
    </lineage>
</organism>
<evidence type="ECO:0000313" key="1">
    <source>
        <dbReference type="EMBL" id="MCP9272950.1"/>
    </source>
</evidence>
<protein>
    <submittedName>
        <fullName evidence="1">Phosphodiesterase</fullName>
    </submittedName>
</protein>
<name>A0ABT1M1D4_9MYCO</name>
<comment type="caution">
    <text evidence="1">The sequence shown here is derived from an EMBL/GenBank/DDBJ whole genome shotgun (WGS) entry which is preliminary data.</text>
</comment>
<keyword evidence="2" id="KW-1185">Reference proteome</keyword>
<dbReference type="EMBL" id="JANDBD010000004">
    <property type="protein sequence ID" value="MCP9272950.1"/>
    <property type="molecule type" value="Genomic_DNA"/>
</dbReference>
<dbReference type="Proteomes" id="UP001651690">
    <property type="component" value="Unassembled WGS sequence"/>
</dbReference>